<dbReference type="Gene3D" id="1.10.10.10">
    <property type="entry name" value="Winged helix-like DNA-binding domain superfamily/Winged helix DNA-binding domain"/>
    <property type="match status" value="1"/>
</dbReference>
<evidence type="ECO:0000256" key="2">
    <source>
        <dbReference type="ARBA" id="ARBA00023015"/>
    </source>
</evidence>
<dbReference type="RefSeq" id="WP_163074881.1">
    <property type="nucleotide sequence ID" value="NZ_CP048630.1"/>
</dbReference>
<dbReference type="Pfam" id="PF08281">
    <property type="entry name" value="Sigma70_r4_2"/>
    <property type="match status" value="1"/>
</dbReference>
<evidence type="ECO:0000256" key="4">
    <source>
        <dbReference type="ARBA" id="ARBA00023163"/>
    </source>
</evidence>
<protein>
    <submittedName>
        <fullName evidence="8">Sigma-70 family RNA polymerase sigma factor</fullName>
    </submittedName>
</protein>
<evidence type="ECO:0000256" key="1">
    <source>
        <dbReference type="ARBA" id="ARBA00010641"/>
    </source>
</evidence>
<dbReference type="SUPFAM" id="SSF88659">
    <property type="entry name" value="Sigma3 and sigma4 domains of RNA polymerase sigma factors"/>
    <property type="match status" value="1"/>
</dbReference>
<proteinExistence type="inferred from homology"/>
<dbReference type="InterPro" id="IPR013325">
    <property type="entry name" value="RNA_pol_sigma_r2"/>
</dbReference>
<dbReference type="KEGG" id="apra:G3A50_08780"/>
<dbReference type="PANTHER" id="PTHR43133">
    <property type="entry name" value="RNA POLYMERASE ECF-TYPE SIGMA FACTO"/>
    <property type="match status" value="1"/>
</dbReference>
<dbReference type="GO" id="GO:0006352">
    <property type="term" value="P:DNA-templated transcription initiation"/>
    <property type="evidence" value="ECO:0007669"/>
    <property type="project" value="InterPro"/>
</dbReference>
<reference evidence="8 9" key="1">
    <citation type="submission" date="2020-02" db="EMBL/GenBank/DDBJ databases">
        <authorList>
            <person name="Li G."/>
        </authorList>
    </citation>
    <scope>NUCLEOTIDE SEQUENCE [LARGE SCALE GENOMIC DNA]</scope>
    <source>
        <strain evidence="8 9">DSM 102029</strain>
    </source>
</reference>
<evidence type="ECO:0000256" key="5">
    <source>
        <dbReference type="SAM" id="MobiDB-lite"/>
    </source>
</evidence>
<sequence>MRRETSTSVHGRSGGSSSDPGRFDVLGQLPALRRYARALTRNEADAEDLVHDALLRAYERRGSFEPARGVRGWLMSILHNVFIDRRRSHVAEARRAAESVELADQAVPAPQEHHVRLAQVRQSFMALPEEQRAALHLVAIEGLGYAEAASTLGIPQGTLMSRLSRARAALRAIEEGEAPRITQLRVVGGSDDPSR</sequence>
<evidence type="ECO:0000313" key="9">
    <source>
        <dbReference type="Proteomes" id="UP000464751"/>
    </source>
</evidence>
<dbReference type="Gene3D" id="1.10.1740.10">
    <property type="match status" value="1"/>
</dbReference>
<evidence type="ECO:0000313" key="8">
    <source>
        <dbReference type="EMBL" id="QIB33786.1"/>
    </source>
</evidence>
<evidence type="ECO:0000259" key="7">
    <source>
        <dbReference type="Pfam" id="PF08281"/>
    </source>
</evidence>
<keyword evidence="9" id="KW-1185">Reference proteome</keyword>
<dbReference type="InterPro" id="IPR007627">
    <property type="entry name" value="RNA_pol_sigma70_r2"/>
</dbReference>
<keyword evidence="4" id="KW-0804">Transcription</keyword>
<feature type="domain" description="RNA polymerase sigma factor 70 region 4 type 2" evidence="7">
    <location>
        <begin position="119"/>
        <end position="170"/>
    </location>
</feature>
<dbReference type="AlphaFoldDB" id="A0A6P1YM70"/>
<dbReference type="InterPro" id="IPR013324">
    <property type="entry name" value="RNA_pol_sigma_r3/r4-like"/>
</dbReference>
<dbReference type="InterPro" id="IPR039425">
    <property type="entry name" value="RNA_pol_sigma-70-like"/>
</dbReference>
<feature type="compositionally biased region" description="Polar residues" evidence="5">
    <location>
        <begin position="1"/>
        <end position="10"/>
    </location>
</feature>
<name>A0A6P1YM70_9HYPH</name>
<dbReference type="CDD" id="cd06171">
    <property type="entry name" value="Sigma70_r4"/>
    <property type="match status" value="1"/>
</dbReference>
<dbReference type="GO" id="GO:0003677">
    <property type="term" value="F:DNA binding"/>
    <property type="evidence" value="ECO:0007669"/>
    <property type="project" value="InterPro"/>
</dbReference>
<accession>A0A6P1YM70</accession>
<dbReference type="NCBIfam" id="TIGR02937">
    <property type="entry name" value="sigma70-ECF"/>
    <property type="match status" value="1"/>
</dbReference>
<keyword evidence="2" id="KW-0805">Transcription regulation</keyword>
<feature type="region of interest" description="Disordered" evidence="5">
    <location>
        <begin position="1"/>
        <end position="23"/>
    </location>
</feature>
<dbReference type="PANTHER" id="PTHR43133:SF25">
    <property type="entry name" value="RNA POLYMERASE SIGMA FACTOR RFAY-RELATED"/>
    <property type="match status" value="1"/>
</dbReference>
<dbReference type="InterPro" id="IPR013249">
    <property type="entry name" value="RNA_pol_sigma70_r4_t2"/>
</dbReference>
<evidence type="ECO:0000256" key="3">
    <source>
        <dbReference type="ARBA" id="ARBA00023082"/>
    </source>
</evidence>
<dbReference type="EMBL" id="CP048630">
    <property type="protein sequence ID" value="QIB33786.1"/>
    <property type="molecule type" value="Genomic_DNA"/>
</dbReference>
<dbReference type="Proteomes" id="UP000464751">
    <property type="component" value="Chromosome"/>
</dbReference>
<dbReference type="GO" id="GO:0016987">
    <property type="term" value="F:sigma factor activity"/>
    <property type="evidence" value="ECO:0007669"/>
    <property type="project" value="UniProtKB-KW"/>
</dbReference>
<evidence type="ECO:0000259" key="6">
    <source>
        <dbReference type="Pfam" id="PF04542"/>
    </source>
</evidence>
<organism evidence="8 9">
    <name type="scientific">Ancylobacter pratisalsi</name>
    <dbReference type="NCBI Taxonomy" id="1745854"/>
    <lineage>
        <taxon>Bacteria</taxon>
        <taxon>Pseudomonadati</taxon>
        <taxon>Pseudomonadota</taxon>
        <taxon>Alphaproteobacteria</taxon>
        <taxon>Hyphomicrobiales</taxon>
        <taxon>Xanthobacteraceae</taxon>
        <taxon>Ancylobacter</taxon>
    </lineage>
</organism>
<dbReference type="NCBIfam" id="NF009164">
    <property type="entry name" value="PRK12511.1"/>
    <property type="match status" value="1"/>
</dbReference>
<dbReference type="SUPFAM" id="SSF88946">
    <property type="entry name" value="Sigma2 domain of RNA polymerase sigma factors"/>
    <property type="match status" value="1"/>
</dbReference>
<dbReference type="InterPro" id="IPR014284">
    <property type="entry name" value="RNA_pol_sigma-70_dom"/>
</dbReference>
<comment type="similarity">
    <text evidence="1">Belongs to the sigma-70 factor family. ECF subfamily.</text>
</comment>
<gene>
    <name evidence="8" type="ORF">G3A50_08780</name>
</gene>
<keyword evidence="3" id="KW-0731">Sigma factor</keyword>
<dbReference type="Pfam" id="PF04542">
    <property type="entry name" value="Sigma70_r2"/>
    <property type="match status" value="1"/>
</dbReference>
<dbReference type="InterPro" id="IPR036388">
    <property type="entry name" value="WH-like_DNA-bd_sf"/>
</dbReference>
<feature type="domain" description="RNA polymerase sigma-70 region 2" evidence="6">
    <location>
        <begin position="29"/>
        <end position="89"/>
    </location>
</feature>